<feature type="region of interest" description="Disordered" evidence="1">
    <location>
        <begin position="167"/>
        <end position="237"/>
    </location>
</feature>
<dbReference type="Pfam" id="PF04314">
    <property type="entry name" value="PCuAC"/>
    <property type="match status" value="1"/>
</dbReference>
<evidence type="ECO:0000313" key="3">
    <source>
        <dbReference type="EMBL" id="GAA0450661.1"/>
    </source>
</evidence>
<feature type="compositionally biased region" description="Low complexity" evidence="1">
    <location>
        <begin position="193"/>
        <end position="237"/>
    </location>
</feature>
<dbReference type="Proteomes" id="UP001499895">
    <property type="component" value="Unassembled WGS sequence"/>
</dbReference>
<dbReference type="PROSITE" id="PS51257">
    <property type="entry name" value="PROKAR_LIPOPROTEIN"/>
    <property type="match status" value="1"/>
</dbReference>
<dbReference type="InterPro" id="IPR007410">
    <property type="entry name" value="LpqE-like"/>
</dbReference>
<feature type="signal peptide" evidence="2">
    <location>
        <begin position="1"/>
        <end position="26"/>
    </location>
</feature>
<keyword evidence="4" id="KW-1185">Reference proteome</keyword>
<evidence type="ECO:0000256" key="1">
    <source>
        <dbReference type="SAM" id="MobiDB-lite"/>
    </source>
</evidence>
<feature type="chain" id="PRO_5047513150" evidence="2">
    <location>
        <begin position="27"/>
        <end position="237"/>
    </location>
</feature>
<evidence type="ECO:0000256" key="2">
    <source>
        <dbReference type="SAM" id="SignalP"/>
    </source>
</evidence>
<organism evidence="3 4">
    <name type="scientific">Streptomyces stramineus</name>
    <dbReference type="NCBI Taxonomy" id="173861"/>
    <lineage>
        <taxon>Bacteria</taxon>
        <taxon>Bacillati</taxon>
        <taxon>Actinomycetota</taxon>
        <taxon>Actinomycetes</taxon>
        <taxon>Kitasatosporales</taxon>
        <taxon>Streptomycetaceae</taxon>
        <taxon>Streptomyces</taxon>
    </lineage>
</organism>
<comment type="caution">
    <text evidence="3">The sequence shown here is derived from an EMBL/GenBank/DDBJ whole genome shotgun (WGS) entry which is preliminary data.</text>
</comment>
<dbReference type="InterPro" id="IPR036182">
    <property type="entry name" value="PCuAC_sf"/>
</dbReference>
<dbReference type="SUPFAM" id="SSF110087">
    <property type="entry name" value="DR1885-like metal-binding protein"/>
    <property type="match status" value="1"/>
</dbReference>
<evidence type="ECO:0000313" key="4">
    <source>
        <dbReference type="Proteomes" id="UP001499895"/>
    </source>
</evidence>
<keyword evidence="3" id="KW-0449">Lipoprotein</keyword>
<dbReference type="Gene3D" id="2.60.40.1890">
    <property type="entry name" value="PCu(A)C copper chaperone"/>
    <property type="match status" value="1"/>
</dbReference>
<keyword evidence="2" id="KW-0732">Signal</keyword>
<sequence length="237" mass="23421">MSSSLRRGTLAASALVLSIASLTACAAGNSAETLEVKPDNAATSVGDIKIQNVNVITQPDLAAKGPAVITGTLFNNGTKDQTLRGITLPGKNAAVKITPVGGARELVVPAGSTVVLGGKGNASAVLPDGREALKDGGQQKLSFDFSEAGQVNIGAFVNPAKHYFKEWGPEAPPAAKPGDATPPANKPGEKPAKPGAAASATPSGSAGAPGTQQGGERPAGAAAGEQQQGGQQHVAGH</sequence>
<proteinExistence type="predicted"/>
<dbReference type="EMBL" id="BAAAHB010000007">
    <property type="protein sequence ID" value="GAA0450661.1"/>
    <property type="molecule type" value="Genomic_DNA"/>
</dbReference>
<dbReference type="RefSeq" id="WP_344086682.1">
    <property type="nucleotide sequence ID" value="NZ_BAAAHB010000007.1"/>
</dbReference>
<reference evidence="3 4" key="1">
    <citation type="journal article" date="2019" name="Int. J. Syst. Evol. Microbiol.">
        <title>The Global Catalogue of Microorganisms (GCM) 10K type strain sequencing project: providing services to taxonomists for standard genome sequencing and annotation.</title>
        <authorList>
            <consortium name="The Broad Institute Genomics Platform"/>
            <consortium name="The Broad Institute Genome Sequencing Center for Infectious Disease"/>
            <person name="Wu L."/>
            <person name="Ma J."/>
        </authorList>
    </citation>
    <scope>NUCLEOTIDE SEQUENCE [LARGE SCALE GENOMIC DNA]</scope>
    <source>
        <strain evidence="3 4">JCM 10649</strain>
    </source>
</reference>
<protein>
    <submittedName>
        <fullName evidence="3">Lipoprotein</fullName>
    </submittedName>
</protein>
<name>A0ABN0ZK56_9ACTN</name>
<gene>
    <name evidence="3" type="ORF">GCM10009544_11870</name>
</gene>
<accession>A0ABN0ZK56</accession>